<dbReference type="Proteomes" id="UP000003922">
    <property type="component" value="Unassembled WGS sequence"/>
</dbReference>
<reference evidence="1" key="2">
    <citation type="submission" date="2005-06" db="EMBL/GenBank/DDBJ databases">
        <title>Sequencing of the draft genome and assembly of Crocosphaera watsonii WH 8501.</title>
        <authorList>
            <consortium name="US DOE Joint Genome Institute (JGI-PGF)"/>
            <person name="Copeland A."/>
            <person name="Lucas S."/>
            <person name="Lapidus A."/>
            <person name="Barry K."/>
            <person name="Detter C."/>
            <person name="Glavina T."/>
            <person name="Hammon N."/>
            <person name="Israni S."/>
            <person name="Pitluck S."/>
            <person name="Richardson P."/>
        </authorList>
    </citation>
    <scope>NUCLEOTIDE SEQUENCE [LARGE SCALE GENOMIC DNA]</scope>
    <source>
        <strain evidence="1">WH 8501</strain>
    </source>
</reference>
<evidence type="ECO:0000313" key="2">
    <source>
        <dbReference type="Proteomes" id="UP000003922"/>
    </source>
</evidence>
<organism evidence="1 2">
    <name type="scientific">Crocosphaera watsonii WH 8501</name>
    <dbReference type="NCBI Taxonomy" id="165597"/>
    <lineage>
        <taxon>Bacteria</taxon>
        <taxon>Bacillati</taxon>
        <taxon>Cyanobacteriota</taxon>
        <taxon>Cyanophyceae</taxon>
        <taxon>Oscillatoriophycideae</taxon>
        <taxon>Chroococcales</taxon>
        <taxon>Aphanothecaceae</taxon>
        <taxon>Crocosphaera</taxon>
    </lineage>
</organism>
<name>Q4C5J1_CROWT</name>
<reference evidence="1" key="1">
    <citation type="submission" date="2004-02" db="EMBL/GenBank/DDBJ databases">
        <authorList>
            <consortium name="DOE Joint Genome Institute"/>
        </authorList>
    </citation>
    <scope>NUCLEOTIDE SEQUENCE [LARGE SCALE GENOMIC DNA]</scope>
    <source>
        <strain evidence="1">WH 8501</strain>
    </source>
</reference>
<dbReference type="AlphaFoldDB" id="Q4C5J1"/>
<keyword evidence="2" id="KW-1185">Reference proteome</keyword>
<reference evidence="1" key="3">
    <citation type="submission" date="2016-12" db="EMBL/GenBank/DDBJ databases">
        <title>Annotation of the draft genome assembly of Crocosphaera watsonii WH 8501.</title>
        <authorList>
            <consortium name="US DOE Joint Genome Institute (JGI-ORNL)"/>
            <person name="Larimer F."/>
            <person name="Land M."/>
        </authorList>
    </citation>
    <scope>NUCLEOTIDE SEQUENCE</scope>
    <source>
        <strain evidence="1">WH 8501</strain>
    </source>
</reference>
<dbReference type="EMBL" id="AADV02000005">
    <property type="protein sequence ID" value="EAM51395.1"/>
    <property type="molecule type" value="Genomic_DNA"/>
</dbReference>
<dbReference type="RefSeq" id="WP_007304907.1">
    <property type="nucleotide sequence ID" value="NZ_AADV02000005.1"/>
</dbReference>
<proteinExistence type="predicted"/>
<evidence type="ECO:0000313" key="1">
    <source>
        <dbReference type="EMBL" id="EAM51395.1"/>
    </source>
</evidence>
<protein>
    <submittedName>
        <fullName evidence="1">Uncharacterized protein</fullName>
    </submittedName>
</protein>
<gene>
    <name evidence="1" type="ORF">CwatDRAFT_4520</name>
</gene>
<sequence length="199" mass="22551">MSNFPSQANQLLNIENNFALILTATICVDNLPRVYPADRSVREQQYLNTLNCYLHNHPRLKKIIFIENSGSSLNALEQATQNNPYQKQVEFISLNNNLSYGFNGKGFGECLLIQEGLKQSNIIESVTHFGKLTGRIYLENITQILETCPDNFDCICDYKDQGYILKNTLAKKRDLLLFVIPDLLHLAGNSIVSTLSLYT</sequence>
<comment type="caution">
    <text evidence="1">The sequence shown here is derived from an EMBL/GenBank/DDBJ whole genome shotgun (WGS) entry which is preliminary data.</text>
</comment>
<accession>Q4C5J1</accession>
<dbReference type="KEGG" id="cwa:CwatDRAFT_4520"/>
<dbReference type="OrthoDB" id="581306at2"/>